<evidence type="ECO:0000256" key="4">
    <source>
        <dbReference type="PROSITE-ProRule" id="PRU00335"/>
    </source>
</evidence>
<dbReference type="Proteomes" id="UP000664096">
    <property type="component" value="Unassembled WGS sequence"/>
</dbReference>
<protein>
    <submittedName>
        <fullName evidence="6">TetR/AcrR family transcriptional regulator</fullName>
    </submittedName>
</protein>
<gene>
    <name evidence="6" type="ORF">JF539_15025</name>
</gene>
<dbReference type="Gene3D" id="1.10.10.60">
    <property type="entry name" value="Homeodomain-like"/>
    <property type="match status" value="1"/>
</dbReference>
<dbReference type="InterPro" id="IPR009057">
    <property type="entry name" value="Homeodomain-like_sf"/>
</dbReference>
<reference evidence="6" key="1">
    <citation type="submission" date="2020-12" db="EMBL/GenBank/DDBJ databases">
        <title>Oil enriched cultivation method for isolating marine PHA-producing bacteria.</title>
        <authorList>
            <person name="Zheng W."/>
            <person name="Yu S."/>
            <person name="Huang Y."/>
        </authorList>
    </citation>
    <scope>NUCLEOTIDE SEQUENCE</scope>
    <source>
        <strain evidence="6">SY-2-12</strain>
    </source>
</reference>
<keyword evidence="3" id="KW-0804">Transcription</keyword>
<dbReference type="Pfam" id="PF00440">
    <property type="entry name" value="TetR_N"/>
    <property type="match status" value="1"/>
</dbReference>
<accession>A0A939EF42</accession>
<dbReference type="InterPro" id="IPR036271">
    <property type="entry name" value="Tet_transcr_reg_TetR-rel_C_sf"/>
</dbReference>
<feature type="DNA-binding region" description="H-T-H motif" evidence="4">
    <location>
        <begin position="30"/>
        <end position="49"/>
    </location>
</feature>
<comment type="caution">
    <text evidence="6">The sequence shown here is derived from an EMBL/GenBank/DDBJ whole genome shotgun (WGS) entry which is preliminary data.</text>
</comment>
<dbReference type="EMBL" id="JAEKJZ010000002">
    <property type="protein sequence ID" value="MBN9671659.1"/>
    <property type="molecule type" value="Genomic_DNA"/>
</dbReference>
<dbReference type="PANTHER" id="PTHR47506:SF1">
    <property type="entry name" value="HTH-TYPE TRANSCRIPTIONAL REGULATOR YJDC"/>
    <property type="match status" value="1"/>
</dbReference>
<dbReference type="RefSeq" id="WP_207141474.1">
    <property type="nucleotide sequence ID" value="NZ_JAEKJZ010000002.1"/>
</dbReference>
<dbReference type="SUPFAM" id="SSF48498">
    <property type="entry name" value="Tetracyclin repressor-like, C-terminal domain"/>
    <property type="match status" value="1"/>
</dbReference>
<name>A0A939EF42_9HYPH</name>
<organism evidence="6 7">
    <name type="scientific">Roseibium aggregatum</name>
    <dbReference type="NCBI Taxonomy" id="187304"/>
    <lineage>
        <taxon>Bacteria</taxon>
        <taxon>Pseudomonadati</taxon>
        <taxon>Pseudomonadota</taxon>
        <taxon>Alphaproteobacteria</taxon>
        <taxon>Hyphomicrobiales</taxon>
        <taxon>Stappiaceae</taxon>
        <taxon>Roseibium</taxon>
    </lineage>
</organism>
<dbReference type="GO" id="GO:0003677">
    <property type="term" value="F:DNA binding"/>
    <property type="evidence" value="ECO:0007669"/>
    <property type="project" value="UniProtKB-UniRule"/>
</dbReference>
<dbReference type="PROSITE" id="PS50977">
    <property type="entry name" value="HTH_TETR_2"/>
    <property type="match status" value="1"/>
</dbReference>
<sequence length="205" mass="22266">MAGRPKSFDLNEALNAFLQVFWTKGYNHTSVDDLQLAAGIKRGSFYASFGSKDDVFASVLNTYWDRATESILRNLECSKDPREAVARFLRYAGNFMTENTPRGCLLLSSAADLSCTASRDGELVREKMNALEARIAAAIPEETHPANPKLAGRDQASALTSFVMTTLLGLNAMARSGQSADRIRQAAEYAAESVLNSGVSQQSTV</sequence>
<dbReference type="Gene3D" id="1.10.357.10">
    <property type="entry name" value="Tetracycline Repressor, domain 2"/>
    <property type="match status" value="1"/>
</dbReference>
<evidence type="ECO:0000313" key="6">
    <source>
        <dbReference type="EMBL" id="MBN9671659.1"/>
    </source>
</evidence>
<dbReference type="SUPFAM" id="SSF46689">
    <property type="entry name" value="Homeodomain-like"/>
    <property type="match status" value="1"/>
</dbReference>
<keyword evidence="2 4" id="KW-0238">DNA-binding</keyword>
<evidence type="ECO:0000256" key="2">
    <source>
        <dbReference type="ARBA" id="ARBA00023125"/>
    </source>
</evidence>
<evidence type="ECO:0000256" key="3">
    <source>
        <dbReference type="ARBA" id="ARBA00023163"/>
    </source>
</evidence>
<keyword evidence="1" id="KW-0805">Transcription regulation</keyword>
<feature type="domain" description="HTH tetR-type" evidence="5">
    <location>
        <begin position="7"/>
        <end position="67"/>
    </location>
</feature>
<evidence type="ECO:0000259" key="5">
    <source>
        <dbReference type="PROSITE" id="PS50977"/>
    </source>
</evidence>
<dbReference type="PANTHER" id="PTHR47506">
    <property type="entry name" value="TRANSCRIPTIONAL REGULATORY PROTEIN"/>
    <property type="match status" value="1"/>
</dbReference>
<dbReference type="InterPro" id="IPR001647">
    <property type="entry name" value="HTH_TetR"/>
</dbReference>
<evidence type="ECO:0000256" key="1">
    <source>
        <dbReference type="ARBA" id="ARBA00023015"/>
    </source>
</evidence>
<evidence type="ECO:0000313" key="7">
    <source>
        <dbReference type="Proteomes" id="UP000664096"/>
    </source>
</evidence>
<dbReference type="AlphaFoldDB" id="A0A939EF42"/>
<proteinExistence type="predicted"/>